<reference evidence="3" key="1">
    <citation type="journal article" date="2018" name="Genome Announc.">
        <title>Draft Genome Sequence of the Nitrogen-Fixing and Hormogonia-Inducing Cyanobacterium Nostoc cycadae Strain WK-1, Isolated from the Coralloid Roots of Cycas revoluta.</title>
        <authorList>
            <person name="Kanesaki Y."/>
            <person name="Hirose M."/>
            <person name="Hirose Y."/>
            <person name="Fujisawa T."/>
            <person name="Nakamura Y."/>
            <person name="Watanabe S."/>
            <person name="Matsunaga S."/>
            <person name="Uchida H."/>
            <person name="Murakami A."/>
        </authorList>
    </citation>
    <scope>NUCLEOTIDE SEQUENCE [LARGE SCALE GENOMIC DNA]</scope>
    <source>
        <strain evidence="3">WK-1</strain>
    </source>
</reference>
<accession>A0A2H6LGQ8</accession>
<organism evidence="2 3">
    <name type="scientific">Nostoc cycadae WK-1</name>
    <dbReference type="NCBI Taxonomy" id="1861711"/>
    <lineage>
        <taxon>Bacteria</taxon>
        <taxon>Bacillati</taxon>
        <taxon>Cyanobacteriota</taxon>
        <taxon>Cyanophyceae</taxon>
        <taxon>Nostocales</taxon>
        <taxon>Nostocaceae</taxon>
        <taxon>Nostoc</taxon>
    </lineage>
</organism>
<protein>
    <submittedName>
        <fullName evidence="2">Filamentous hemagglutinin family outer membrane protein</fullName>
    </submittedName>
</protein>
<dbReference type="InterPro" id="IPR008638">
    <property type="entry name" value="FhaB/CdiA-like_TPS"/>
</dbReference>
<evidence type="ECO:0000313" key="3">
    <source>
        <dbReference type="Proteomes" id="UP000236527"/>
    </source>
</evidence>
<evidence type="ECO:0000313" key="2">
    <source>
        <dbReference type="EMBL" id="GBE92389.1"/>
    </source>
</evidence>
<keyword evidence="3" id="KW-1185">Reference proteome</keyword>
<dbReference type="AlphaFoldDB" id="A0A2H6LGQ8"/>
<dbReference type="Pfam" id="PF05860">
    <property type="entry name" value="TPS"/>
    <property type="match status" value="1"/>
</dbReference>
<sequence length="98" mass="10112">MTNKLMKVTLANLGLIGAFYILAIGNSHVQAEVSPDGTLGTAVSGSNIYNITGGTAVGNNLFHSFSQFSIPTGGSASFSHSSNIQNIFSRVSSNSGRC</sequence>
<evidence type="ECO:0000259" key="1">
    <source>
        <dbReference type="Pfam" id="PF05860"/>
    </source>
</evidence>
<comment type="caution">
    <text evidence="2">The sequence shown here is derived from an EMBL/GenBank/DDBJ whole genome shotgun (WGS) entry which is preliminary data.</text>
</comment>
<dbReference type="Gene3D" id="2.160.20.10">
    <property type="entry name" value="Single-stranded right-handed beta-helix, Pectin lyase-like"/>
    <property type="match status" value="1"/>
</dbReference>
<name>A0A2H6LGQ8_9NOSO</name>
<dbReference type="EMBL" id="BDGE01000037">
    <property type="protein sequence ID" value="GBE92389.1"/>
    <property type="molecule type" value="Genomic_DNA"/>
</dbReference>
<feature type="domain" description="Filamentous haemagglutinin FhaB/tRNA nuclease CdiA-like TPS" evidence="1">
    <location>
        <begin position="31"/>
        <end position="95"/>
    </location>
</feature>
<dbReference type="SUPFAM" id="SSF51126">
    <property type="entry name" value="Pectin lyase-like"/>
    <property type="match status" value="1"/>
</dbReference>
<dbReference type="Proteomes" id="UP000236527">
    <property type="component" value="Unassembled WGS sequence"/>
</dbReference>
<proteinExistence type="predicted"/>
<dbReference type="InterPro" id="IPR011050">
    <property type="entry name" value="Pectin_lyase_fold/virulence"/>
</dbReference>
<gene>
    <name evidence="2" type="ORF">NCWK1_2144</name>
</gene>
<dbReference type="InterPro" id="IPR012334">
    <property type="entry name" value="Pectin_lyas_fold"/>
</dbReference>